<dbReference type="Proteomes" id="UP001499854">
    <property type="component" value="Unassembled WGS sequence"/>
</dbReference>
<dbReference type="NCBIfam" id="NF033179">
    <property type="entry name" value="TnsA_like_Actin"/>
    <property type="match status" value="1"/>
</dbReference>
<protein>
    <recommendedName>
        <fullName evidence="3">TnsA endonuclease N-terminal domain-containing protein</fullName>
    </recommendedName>
</protein>
<comment type="caution">
    <text evidence="1">The sequence shown here is derived from an EMBL/GenBank/DDBJ whole genome shotgun (WGS) entry which is preliminary data.</text>
</comment>
<proteinExistence type="predicted"/>
<evidence type="ECO:0000313" key="1">
    <source>
        <dbReference type="EMBL" id="GAA1966783.1"/>
    </source>
</evidence>
<sequence length="243" mass="26935">MARDEVLIRSVQVRFIYPDGSELRCPLADAPDLPFESFLPCRKISHHKSQRNAPAWYWSSTINQMIEYESFLERVWMTLLDFDPDVSAFSAQPMQLIGADTQGTWKATPDLFVRRSDGSATVMEVKNPRHLADPEVQLTAARVAACCRAAGWGYELVGEPPDRQRTTNILMLMSGYRREMTGAAQYRDLILAAAADPTPIGTLAEAVEEPLVGRAVVLHLCSLGDLVLDLSAPLEDSTLVRSA</sequence>
<gene>
    <name evidence="1" type="ORF">GCM10009838_25780</name>
</gene>
<evidence type="ECO:0000313" key="2">
    <source>
        <dbReference type="Proteomes" id="UP001499854"/>
    </source>
</evidence>
<keyword evidence="2" id="KW-1185">Reference proteome</keyword>
<dbReference type="InterPro" id="IPR048000">
    <property type="entry name" value="TnsA-like"/>
</dbReference>
<evidence type="ECO:0008006" key="3">
    <source>
        <dbReference type="Google" id="ProtNLM"/>
    </source>
</evidence>
<reference evidence="1 2" key="1">
    <citation type="journal article" date="2019" name="Int. J. Syst. Evol. Microbiol.">
        <title>The Global Catalogue of Microorganisms (GCM) 10K type strain sequencing project: providing services to taxonomists for standard genome sequencing and annotation.</title>
        <authorList>
            <consortium name="The Broad Institute Genomics Platform"/>
            <consortium name="The Broad Institute Genome Sequencing Center for Infectious Disease"/>
            <person name="Wu L."/>
            <person name="Ma J."/>
        </authorList>
    </citation>
    <scope>NUCLEOTIDE SEQUENCE [LARGE SCALE GENOMIC DNA]</scope>
    <source>
        <strain evidence="1 2">JCM 16013</strain>
    </source>
</reference>
<accession>A0ABN2RD61</accession>
<dbReference type="EMBL" id="BAAAQM010000012">
    <property type="protein sequence ID" value="GAA1966783.1"/>
    <property type="molecule type" value="Genomic_DNA"/>
</dbReference>
<name>A0ABN2RD61_9ACTN</name>
<organism evidence="1 2">
    <name type="scientific">Catenulispora subtropica</name>
    <dbReference type="NCBI Taxonomy" id="450798"/>
    <lineage>
        <taxon>Bacteria</taxon>
        <taxon>Bacillati</taxon>
        <taxon>Actinomycetota</taxon>
        <taxon>Actinomycetes</taxon>
        <taxon>Catenulisporales</taxon>
        <taxon>Catenulisporaceae</taxon>
        <taxon>Catenulispora</taxon>
    </lineage>
</organism>